<keyword evidence="1" id="KW-0472">Membrane</keyword>
<dbReference type="Proteomes" id="UP000184386">
    <property type="component" value="Unassembled WGS sequence"/>
</dbReference>
<feature type="transmembrane region" description="Helical" evidence="1">
    <location>
        <begin position="6"/>
        <end position="25"/>
    </location>
</feature>
<evidence type="ECO:0000259" key="2">
    <source>
        <dbReference type="PROSITE" id="PS51704"/>
    </source>
</evidence>
<accession>A0A1M7CE99</accession>
<feature type="domain" description="GP-PDE" evidence="2">
    <location>
        <begin position="35"/>
        <end position="281"/>
    </location>
</feature>
<dbReference type="PROSITE" id="PS51704">
    <property type="entry name" value="GP_PDE"/>
    <property type="match status" value="1"/>
</dbReference>
<dbReference type="OrthoDB" id="384721at2"/>
<dbReference type="InterPro" id="IPR030395">
    <property type="entry name" value="GP_PDE_dom"/>
</dbReference>
<dbReference type="InterPro" id="IPR017946">
    <property type="entry name" value="PLC-like_Pdiesterase_TIM-brl"/>
</dbReference>
<organism evidence="3 4">
    <name type="scientific">Anaerocolumna jejuensis DSM 15929</name>
    <dbReference type="NCBI Taxonomy" id="1121322"/>
    <lineage>
        <taxon>Bacteria</taxon>
        <taxon>Bacillati</taxon>
        <taxon>Bacillota</taxon>
        <taxon>Clostridia</taxon>
        <taxon>Lachnospirales</taxon>
        <taxon>Lachnospiraceae</taxon>
        <taxon>Anaerocolumna</taxon>
    </lineage>
</organism>
<dbReference type="GO" id="GO:0008081">
    <property type="term" value="F:phosphoric diester hydrolase activity"/>
    <property type="evidence" value="ECO:0007669"/>
    <property type="project" value="InterPro"/>
</dbReference>
<gene>
    <name evidence="3" type="ORF">SAMN02745136_05402</name>
</gene>
<dbReference type="RefSeq" id="WP_073280298.1">
    <property type="nucleotide sequence ID" value="NZ_FRAC01000042.1"/>
</dbReference>
<dbReference type="GO" id="GO:0006629">
    <property type="term" value="P:lipid metabolic process"/>
    <property type="evidence" value="ECO:0007669"/>
    <property type="project" value="InterPro"/>
</dbReference>
<reference evidence="3 4" key="1">
    <citation type="submission" date="2016-11" db="EMBL/GenBank/DDBJ databases">
        <authorList>
            <person name="Jaros S."/>
            <person name="Januszkiewicz K."/>
            <person name="Wedrychowicz H."/>
        </authorList>
    </citation>
    <scope>NUCLEOTIDE SEQUENCE [LARGE SCALE GENOMIC DNA]</scope>
    <source>
        <strain evidence="3 4">DSM 15929</strain>
    </source>
</reference>
<dbReference type="PANTHER" id="PTHR46211:SF1">
    <property type="entry name" value="GLYCEROPHOSPHODIESTER PHOSPHODIESTERASE, CYTOPLASMIC"/>
    <property type="match status" value="1"/>
</dbReference>
<dbReference type="Gene3D" id="3.20.20.190">
    <property type="entry name" value="Phosphatidylinositol (PI) phosphodiesterase"/>
    <property type="match status" value="1"/>
</dbReference>
<protein>
    <submittedName>
        <fullName evidence="3">Glycerophosphoryl diester phosphodiesterase</fullName>
    </submittedName>
</protein>
<evidence type="ECO:0000313" key="3">
    <source>
        <dbReference type="EMBL" id="SHL65523.1"/>
    </source>
</evidence>
<sequence length="281" mass="33135">MLLYLIIILLILVLLYFGAIMPRVFNRKNFSPFDGRYYAHRGLHSDPDKIPENSLSAFKLAVEHNYGIEMDVQLSKDNIPVVFHDFTLKRVCRLNKKVHELTYDELRKLHLNQSTETIPTLKEVLETVNGKVPLIIEFKVEFTNTSVCDITAPMLEKYKGIYCIESFNPLVLFWYRRKRPAIIRGQLASNLVKDKEVGSRTLFFILQNLLLNFIIKPDFISFNYKYRNMLSFSLCKHFYHTPSFAWTIRDQKSLEESRESFDYFIFDHFIPDSSPKEKTSH</sequence>
<dbReference type="AlphaFoldDB" id="A0A1M7CE99"/>
<keyword evidence="1" id="KW-1133">Transmembrane helix</keyword>
<evidence type="ECO:0000256" key="1">
    <source>
        <dbReference type="SAM" id="Phobius"/>
    </source>
</evidence>
<keyword evidence="1" id="KW-0812">Transmembrane</keyword>
<dbReference type="SUPFAM" id="SSF51695">
    <property type="entry name" value="PLC-like phosphodiesterases"/>
    <property type="match status" value="1"/>
</dbReference>
<name>A0A1M7CE99_9FIRM</name>
<dbReference type="EMBL" id="FRAC01000042">
    <property type="protein sequence ID" value="SHL65523.1"/>
    <property type="molecule type" value="Genomic_DNA"/>
</dbReference>
<dbReference type="Pfam" id="PF03009">
    <property type="entry name" value="GDPD"/>
    <property type="match status" value="1"/>
</dbReference>
<evidence type="ECO:0000313" key="4">
    <source>
        <dbReference type="Proteomes" id="UP000184386"/>
    </source>
</evidence>
<dbReference type="PANTHER" id="PTHR46211">
    <property type="entry name" value="GLYCEROPHOSPHORYL DIESTER PHOSPHODIESTERASE"/>
    <property type="match status" value="1"/>
</dbReference>
<keyword evidence="4" id="KW-1185">Reference proteome</keyword>
<proteinExistence type="predicted"/>
<dbReference type="STRING" id="1121322.SAMN02745136_05402"/>